<gene>
    <name evidence="1" type="ORF">COLO4_02103</name>
</gene>
<keyword evidence="2" id="KW-1185">Reference proteome</keyword>
<dbReference type="AlphaFoldDB" id="A0A1R3L1G7"/>
<organism evidence="1 2">
    <name type="scientific">Corchorus olitorius</name>
    <dbReference type="NCBI Taxonomy" id="93759"/>
    <lineage>
        <taxon>Eukaryota</taxon>
        <taxon>Viridiplantae</taxon>
        <taxon>Streptophyta</taxon>
        <taxon>Embryophyta</taxon>
        <taxon>Tracheophyta</taxon>
        <taxon>Spermatophyta</taxon>
        <taxon>Magnoliopsida</taxon>
        <taxon>eudicotyledons</taxon>
        <taxon>Gunneridae</taxon>
        <taxon>Pentapetalae</taxon>
        <taxon>rosids</taxon>
        <taxon>malvids</taxon>
        <taxon>Malvales</taxon>
        <taxon>Malvaceae</taxon>
        <taxon>Grewioideae</taxon>
        <taxon>Apeibeae</taxon>
        <taxon>Corchorus</taxon>
    </lineage>
</organism>
<evidence type="ECO:0000313" key="1">
    <source>
        <dbReference type="EMBL" id="OMP13196.1"/>
    </source>
</evidence>
<protein>
    <submittedName>
        <fullName evidence="1">Uncharacterized protein</fullName>
    </submittedName>
</protein>
<dbReference type="EMBL" id="AWUE01004892">
    <property type="protein sequence ID" value="OMP13196.1"/>
    <property type="molecule type" value="Genomic_DNA"/>
</dbReference>
<reference evidence="2" key="1">
    <citation type="submission" date="2013-09" db="EMBL/GenBank/DDBJ databases">
        <title>Corchorus olitorius genome sequencing.</title>
        <authorList>
            <person name="Alam M."/>
            <person name="Haque M.S."/>
            <person name="Islam M.S."/>
            <person name="Emdad E.M."/>
            <person name="Islam M.M."/>
            <person name="Ahmed B."/>
            <person name="Halim A."/>
            <person name="Hossen Q.M.M."/>
            <person name="Hossain M.Z."/>
            <person name="Ahmed R."/>
            <person name="Khan M.M."/>
            <person name="Islam R."/>
            <person name="Rashid M.M."/>
            <person name="Khan S.A."/>
            <person name="Rahman M.S."/>
            <person name="Alam M."/>
            <person name="Yahiya A.S."/>
            <person name="Khan M.S."/>
            <person name="Azam M.S."/>
            <person name="Haque T."/>
            <person name="Lashkar M.Z.H."/>
            <person name="Akhand A.I."/>
            <person name="Morshed G."/>
            <person name="Roy S."/>
            <person name="Uddin K.S."/>
            <person name="Rabeya T."/>
            <person name="Hossain A.S."/>
            <person name="Chowdhury A."/>
            <person name="Snigdha A.R."/>
            <person name="Mortoza M.S."/>
            <person name="Matin S.A."/>
            <person name="Hoque S.M.E."/>
            <person name="Islam M.K."/>
            <person name="Roy D.K."/>
            <person name="Haider R."/>
            <person name="Moosa M.M."/>
            <person name="Elias S.M."/>
            <person name="Hasan A.M."/>
            <person name="Jahan S."/>
            <person name="Shafiuddin M."/>
            <person name="Mahmood N."/>
            <person name="Shommy N.S."/>
        </authorList>
    </citation>
    <scope>NUCLEOTIDE SEQUENCE [LARGE SCALE GENOMIC DNA]</scope>
    <source>
        <strain evidence="2">cv. O-4</strain>
    </source>
</reference>
<name>A0A1R3L1G7_9ROSI</name>
<sequence length="270" mass="28620">MGRSYRLRCDRRYEVGAAHGHDLAILQSPELTTFADRHGRDPSDSVYPINNRYAGFSVSSQVAIADGIQGRQQLFPLGVTGLQPREHPPVRRAVVAVVEHADVPAPAQLFEKVEQGAGPLGEFEAEHLLLADPRGMAAHGVADMQLGQFVVGQVQHRKALVAQALDEGVARIALGMGLDADEDMGLFASVVAVIEFGDLPPAQGLAEGAKTARPFGDGHGDDGFALLAQFGALGHVSQPIEVDIGARVDGHQHLAARTFTLGVFLDPGHA</sequence>
<proteinExistence type="predicted"/>
<accession>A0A1R3L1G7</accession>
<comment type="caution">
    <text evidence="1">The sequence shown here is derived from an EMBL/GenBank/DDBJ whole genome shotgun (WGS) entry which is preliminary data.</text>
</comment>
<evidence type="ECO:0000313" key="2">
    <source>
        <dbReference type="Proteomes" id="UP000187203"/>
    </source>
</evidence>
<dbReference type="Proteomes" id="UP000187203">
    <property type="component" value="Unassembled WGS sequence"/>
</dbReference>